<dbReference type="EMBL" id="UINC01130833">
    <property type="protein sequence ID" value="SVD12151.1"/>
    <property type="molecule type" value="Genomic_DNA"/>
</dbReference>
<reference evidence="2" key="1">
    <citation type="submission" date="2018-05" db="EMBL/GenBank/DDBJ databases">
        <authorList>
            <person name="Lanie J.A."/>
            <person name="Ng W.-L."/>
            <person name="Kazmierczak K.M."/>
            <person name="Andrzejewski T.M."/>
            <person name="Davidsen T.M."/>
            <person name="Wayne K.J."/>
            <person name="Tettelin H."/>
            <person name="Glass J.I."/>
            <person name="Rusch D."/>
            <person name="Podicherti R."/>
            <person name="Tsui H.-C.T."/>
            <person name="Winkler M.E."/>
        </authorList>
    </citation>
    <scope>NUCLEOTIDE SEQUENCE</scope>
</reference>
<gene>
    <name evidence="2" type="ORF">METZ01_LOCUS365005</name>
</gene>
<name>A0A382STB5_9ZZZZ</name>
<evidence type="ECO:0000256" key="1">
    <source>
        <dbReference type="SAM" id="Phobius"/>
    </source>
</evidence>
<dbReference type="Gene3D" id="3.40.50.1110">
    <property type="entry name" value="SGNH hydrolase"/>
    <property type="match status" value="1"/>
</dbReference>
<dbReference type="SUPFAM" id="SSF52266">
    <property type="entry name" value="SGNH hydrolase"/>
    <property type="match status" value="1"/>
</dbReference>
<accession>A0A382STB5</accession>
<keyword evidence="1" id="KW-0472">Membrane</keyword>
<organism evidence="2">
    <name type="scientific">marine metagenome</name>
    <dbReference type="NCBI Taxonomy" id="408172"/>
    <lineage>
        <taxon>unclassified sequences</taxon>
        <taxon>metagenomes</taxon>
        <taxon>ecological metagenomes</taxon>
    </lineage>
</organism>
<protein>
    <recommendedName>
        <fullName evidence="3">SGNH hydrolase-type esterase domain-containing protein</fullName>
    </recommendedName>
</protein>
<keyword evidence="1" id="KW-0812">Transmembrane</keyword>
<keyword evidence="1" id="KW-1133">Transmembrane helix</keyword>
<dbReference type="InterPro" id="IPR036514">
    <property type="entry name" value="SGNH_hydro_sf"/>
</dbReference>
<evidence type="ECO:0008006" key="3">
    <source>
        <dbReference type="Google" id="ProtNLM"/>
    </source>
</evidence>
<sequence length="147" mass="16303">MTRRRKIVFVILSVVMSFIGATAVLLALDLYVHAKFDDYAGTNIWGYRGSVVGTNQDGERRVVVVGGSTAFGYGVTPTEAFPAVLEELLNQDSDQADGKISIVNLAYNNEGAHSFRFTLKDYEYLDYDAVLFYSGYNNLSDLNMSVF</sequence>
<feature type="transmembrane region" description="Helical" evidence="1">
    <location>
        <begin position="7"/>
        <end position="28"/>
    </location>
</feature>
<dbReference type="AlphaFoldDB" id="A0A382STB5"/>
<evidence type="ECO:0000313" key="2">
    <source>
        <dbReference type="EMBL" id="SVD12151.1"/>
    </source>
</evidence>
<proteinExistence type="predicted"/>
<feature type="non-terminal residue" evidence="2">
    <location>
        <position position="147"/>
    </location>
</feature>